<dbReference type="KEGG" id="asol:BEN76_06135"/>
<protein>
    <recommendedName>
        <fullName evidence="1">PIN domain-containing protein</fullName>
    </recommendedName>
</protein>
<organism evidence="2 3">
    <name type="scientific">Acinetobacter soli</name>
    <dbReference type="NCBI Taxonomy" id="487316"/>
    <lineage>
        <taxon>Bacteria</taxon>
        <taxon>Pseudomonadati</taxon>
        <taxon>Pseudomonadota</taxon>
        <taxon>Gammaproteobacteria</taxon>
        <taxon>Moraxellales</taxon>
        <taxon>Moraxellaceae</taxon>
        <taxon>Acinetobacter</taxon>
    </lineage>
</organism>
<evidence type="ECO:0000313" key="2">
    <source>
        <dbReference type="EMBL" id="APV35618.1"/>
    </source>
</evidence>
<sequence>MYGRKGQSQHGLDILVYENDNIDPSNRIGIQCKHVQNLTFNGASGDSVVKEVNKADLGKQNIRSLIIVTSLDSNQKLTDEVNNLSDQRIQEGKFSIQIVFWNDICNYINYDPQLSTFYRQDPEILDLFFREIDDLIKDEKYKTALTKLNSNEFIDQYNVTFRYKNLFMQATCYLGLEDFQFLDKTLNKLEKFEWKDTSYNILKIRKLIKTDIVKANEELKEKLLKEPLCNELKILDYYFKIIINDENIQYKDIDKELLNNEKILYYFLIKASNTANINLFNEIYNQVNPKQKTTLKYKLLYNAYKVNVFSKNPDSMNKLELINSFELLKPYQKIIWEIENKNDQQFFIKICLTTFELLEDITSINNLFTFLETSDIEISNENLTNFHFIFQKFGLVNIFTETVKKYFDQFEIDFQMSLIEIFIGLNEFNFVKSKINFFDVEDKNYIQILLWIKELDIQDFLKKIIIENAIEYSFLGSLTAISIHLFNNQNSDNELYKQFNTKIKSLYQLNKENYLCVAEYFFLTAQFKLSIDIYEKNVSILTQDEKIKLFECYIKTGNFKKAKKLFEESLANSRLSLKIVNLCYEMARKTLDWSLCELLVKELEITNSDQAWLWSMKLTIILNTKNRHDQKSLIRSIPEILYGNSEQICWLVAQEVHHNFIKKARNRLIRLWRSNLSDIETEKSIYKLLLSFITSSRADEHPFFSENCSKVNHAVAITIKYGKSIETKFIDLEDYEESPLNFINLNSEYGKKFFGKSVGETISFTNNLGVPKQYEILAIKPFILNIWETLSNRVHEIDNPFDFMTSIETDLDSEEGCKKFFDTFKVMQDKRHAFFQNCIDNYNNHPLTFHRFSKYLSISVVELVYQWHNNFNNKIYSIDDRFINNEAEYLFLQETIKNLDKVIIDLYSLIELKFFNKLDVLERFEEVYISNVNYADLQDLIDLQKREMSDEKKGTLQVMNGVPRFIEHDRDNAKKILIDLQEILDFIDNKNFACEASYGDGHTHELDDVLANFLTASENSTIRLAREKKIPVCSFDARLRALIHQYGMETIKLDDLVINNSELSKKIFPFQKFVHNRTIHNRYFEQVSPTKFFLEKNENLIRFFIKVMQNTKELSEDQALEFYGKFLILVNSNDIKTTYGALDLLNKAFMTFYIQMNPDKDLNFIRQKLSGFWNHKFDNFSAFTCNLDEINMFNINNLKINKLTIPPTLFV</sequence>
<evidence type="ECO:0000313" key="3">
    <source>
        <dbReference type="Proteomes" id="UP000185674"/>
    </source>
</evidence>
<accession>A0A1P8EHC9</accession>
<dbReference type="EMBL" id="CP016896">
    <property type="protein sequence ID" value="APV35618.1"/>
    <property type="molecule type" value="Genomic_DNA"/>
</dbReference>
<dbReference type="Proteomes" id="UP000185674">
    <property type="component" value="Chromosome"/>
</dbReference>
<gene>
    <name evidence="2" type="ORF">BEN76_06135</name>
</gene>
<name>A0A1P8EHC9_9GAMM</name>
<dbReference type="Pfam" id="PF20698">
    <property type="entry name" value="PIN-TPR-GreABC"/>
    <property type="match status" value="1"/>
</dbReference>
<evidence type="ECO:0000259" key="1">
    <source>
        <dbReference type="Pfam" id="PF20698"/>
    </source>
</evidence>
<dbReference type="InterPro" id="IPR048987">
    <property type="entry name" value="PIN-TPR-GreABC"/>
</dbReference>
<dbReference type="AlphaFoldDB" id="A0A1P8EHC9"/>
<feature type="domain" description="PIN" evidence="1">
    <location>
        <begin position="903"/>
        <end position="1044"/>
    </location>
</feature>
<reference evidence="2 3" key="1">
    <citation type="submission" date="2016-08" db="EMBL/GenBank/DDBJ databases">
        <title>Complete genome sequence of Acinetobacter baylyi strain GFJ2.</title>
        <authorList>
            <person name="Tabata M."/>
            <person name="Kuboki S."/>
            <person name="Gibu N."/>
            <person name="Kinouchi Y."/>
            <person name="Vangnai A."/>
            <person name="Kasai D."/>
            <person name="Fukuda M."/>
        </authorList>
    </citation>
    <scope>NUCLEOTIDE SEQUENCE [LARGE SCALE GENOMIC DNA]</scope>
    <source>
        <strain evidence="2 3">GFJ2</strain>
    </source>
</reference>
<proteinExistence type="predicted"/>